<feature type="compositionally biased region" description="Polar residues" evidence="1">
    <location>
        <begin position="276"/>
        <end position="289"/>
    </location>
</feature>
<dbReference type="Pfam" id="PF14924">
    <property type="entry name" value="MAP10_N"/>
    <property type="match status" value="1"/>
</dbReference>
<dbReference type="Pfam" id="PF14925">
    <property type="entry name" value="HPHLAWLY"/>
    <property type="match status" value="1"/>
</dbReference>
<feature type="compositionally biased region" description="Polar residues" evidence="1">
    <location>
        <begin position="259"/>
        <end position="268"/>
    </location>
</feature>
<feature type="compositionally biased region" description="Low complexity" evidence="1">
    <location>
        <begin position="798"/>
        <end position="810"/>
    </location>
</feature>
<feature type="region of interest" description="Disordered" evidence="1">
    <location>
        <begin position="732"/>
        <end position="751"/>
    </location>
</feature>
<dbReference type="RefSeq" id="XP_027453038.2">
    <property type="nucleotide sequence ID" value="XM_027597237.2"/>
</dbReference>
<dbReference type="GO" id="GO:0097431">
    <property type="term" value="C:mitotic spindle pole"/>
    <property type="evidence" value="ECO:0007669"/>
    <property type="project" value="TreeGrafter"/>
</dbReference>
<feature type="region of interest" description="Disordered" evidence="1">
    <location>
        <begin position="842"/>
        <end position="864"/>
    </location>
</feature>
<evidence type="ECO:0000256" key="2">
    <source>
        <dbReference type="SAM" id="SignalP"/>
    </source>
</evidence>
<dbReference type="AlphaFoldDB" id="A0A6J2DFD6"/>
<dbReference type="PANTHER" id="PTHR21831">
    <property type="entry name" value="MICROTUBULE-ASSOCIATED PROTEIN 10"/>
    <property type="match status" value="1"/>
</dbReference>
<reference evidence="5" key="1">
    <citation type="submission" date="2025-08" db="UniProtKB">
        <authorList>
            <consortium name="RefSeq"/>
        </authorList>
    </citation>
    <scope>IDENTIFICATION</scope>
    <source>
        <tissue evidence="5">Blood</tissue>
    </source>
</reference>
<keyword evidence="4" id="KW-1185">Reference proteome</keyword>
<dbReference type="GO" id="GO:0005881">
    <property type="term" value="C:cytoplasmic microtubule"/>
    <property type="evidence" value="ECO:0007669"/>
    <property type="project" value="TreeGrafter"/>
</dbReference>
<feature type="compositionally biased region" description="Acidic residues" evidence="1">
    <location>
        <begin position="40"/>
        <end position="51"/>
    </location>
</feature>
<evidence type="ECO:0000313" key="5">
    <source>
        <dbReference type="RefSeq" id="XP_027453038.2"/>
    </source>
</evidence>
<feature type="region of interest" description="Disordered" evidence="1">
    <location>
        <begin position="217"/>
        <end position="238"/>
    </location>
</feature>
<feature type="chain" id="PRO_5028199532" evidence="2">
    <location>
        <begin position="24"/>
        <end position="916"/>
    </location>
</feature>
<dbReference type="InterPro" id="IPR039302">
    <property type="entry name" value="MAP10"/>
</dbReference>
<feature type="region of interest" description="Disordered" evidence="1">
    <location>
        <begin position="764"/>
        <end position="827"/>
    </location>
</feature>
<protein>
    <submittedName>
        <fullName evidence="5">Microtubule-associated protein 10</fullName>
    </submittedName>
</protein>
<dbReference type="GeneID" id="113923937"/>
<dbReference type="GO" id="GO:0031122">
    <property type="term" value="P:cytoplasmic microtubule organization"/>
    <property type="evidence" value="ECO:0007669"/>
    <property type="project" value="TreeGrafter"/>
</dbReference>
<proteinExistence type="predicted"/>
<dbReference type="OrthoDB" id="69809at2759"/>
<keyword evidence="2" id="KW-0732">Signal</keyword>
<dbReference type="PANTHER" id="PTHR21831:SF2">
    <property type="entry name" value="MICROTUBULE-ASSOCIATED PROTEIN 10"/>
    <property type="match status" value="1"/>
</dbReference>
<sequence>MAAPLSERLFSLELLVDWVCLEAGLPPPPPPPPPRPVVAVEEEQEEAEEEVASPPRPSRDLCPAVAFRLLDFPTLLVYPPEGPGAPAPESRPGLVSFGRGKSCLFRLHPATLHRLLLRMPLHTLLLQLPPGRPTPTPQLLGACSISLAAAAHRVLGPAASGCSQGHRGNFPLHNQVGDRIGDIALGYRLTDLGSSLLGHLERPVTSTGGGVERVEISSQTLREEPPPNSEPRAGDADRFLVGLKIPKVQKDLEERASHSKNNSGNTVSVKHGKTKSVCSNSSGVRSVSPPNQEVAELDIETNIFCPPPLYYTHLTQEKMPPVQGTITIKPQINEPEELDAIFLEENHATAPTHTDSLKLSNSGLHENPPVLIDPPHVQDMGASDQTTDHAQTEQNRINTIRQLPLLNALLVELSMLYNQPVASPTQIHPHLAWLYRTEDKKSPEASAKCTCKSESKDQLSMGGNEKSANLQYKKNQAENLREGKYFEKNSGNPPKRVPRGKLLYGLTKTLKLRLKQTNPDMLAVHEKREQYRKMQAQMLGAKLRTPPSKVKVLSFAEQHQKPHQRPKDKCLGLDASFAENSDTSKQISGVFDDRSTTKETKLKCATEKAVGCGEHRTNNGLLEEIVSSANSIVPEGFTHAGILEGKMEMKGQRPCAFQQVTVVDRIVVDKEIEDKQVKTTDDDILIDDTSENKPSKNSCSESISELKYSDDFTSPCSSEDFYTTEDTGRILQAHDSSPGAENPKHNQYTSKSSEIILSLRKNSSEKSSILSPPFSAGSPVHSYKRSHISKIQDKSLEETSSISTSDLTSSHWTEEKENQIDRNSMYNSKVIKRGQDISIKLKTRTGCKSSEKSQSARTSQVSSYLPSNLSELELNVLDSSTPDHFDEDDEVASLNISKQCKDICELVINKLPGYTV</sequence>
<accession>A0A6J2DFD6</accession>
<feature type="domain" description="Microtubule-associated protein 10 C-terminal" evidence="3">
    <location>
        <begin position="278"/>
        <end position="915"/>
    </location>
</feature>
<organism evidence="4 5">
    <name type="scientific">Zalophus californianus</name>
    <name type="common">California sealion</name>
    <dbReference type="NCBI Taxonomy" id="9704"/>
    <lineage>
        <taxon>Eukaryota</taxon>
        <taxon>Metazoa</taxon>
        <taxon>Chordata</taxon>
        <taxon>Craniata</taxon>
        <taxon>Vertebrata</taxon>
        <taxon>Euteleostomi</taxon>
        <taxon>Mammalia</taxon>
        <taxon>Eutheria</taxon>
        <taxon>Laurasiatheria</taxon>
        <taxon>Carnivora</taxon>
        <taxon>Caniformia</taxon>
        <taxon>Pinnipedia</taxon>
        <taxon>Otariidae</taxon>
        <taxon>Zalophus</taxon>
    </lineage>
</organism>
<dbReference type="GO" id="GO:0005813">
    <property type="term" value="C:centrosome"/>
    <property type="evidence" value="ECO:0007669"/>
    <property type="project" value="TreeGrafter"/>
</dbReference>
<feature type="signal peptide" evidence="2">
    <location>
        <begin position="1"/>
        <end position="23"/>
    </location>
</feature>
<feature type="region of interest" description="Disordered" evidence="1">
    <location>
        <begin position="253"/>
        <end position="289"/>
    </location>
</feature>
<evidence type="ECO:0000256" key="1">
    <source>
        <dbReference type="SAM" id="MobiDB-lite"/>
    </source>
</evidence>
<feature type="compositionally biased region" description="Pro residues" evidence="1">
    <location>
        <begin position="25"/>
        <end position="36"/>
    </location>
</feature>
<dbReference type="CTD" id="54627"/>
<feature type="region of interest" description="Disordered" evidence="1">
    <location>
        <begin position="25"/>
        <end position="58"/>
    </location>
</feature>
<dbReference type="GO" id="GO:0030496">
    <property type="term" value="C:midbody"/>
    <property type="evidence" value="ECO:0007669"/>
    <property type="project" value="TreeGrafter"/>
</dbReference>
<evidence type="ECO:0000313" key="4">
    <source>
        <dbReference type="Proteomes" id="UP000515165"/>
    </source>
</evidence>
<dbReference type="GO" id="GO:0008017">
    <property type="term" value="F:microtubule binding"/>
    <property type="evidence" value="ECO:0007669"/>
    <property type="project" value="InterPro"/>
</dbReference>
<name>A0A6J2DFD6_ZALCA</name>
<dbReference type="KEGG" id="zca:113923937"/>
<gene>
    <name evidence="5" type="primary">MAP10</name>
</gene>
<dbReference type="GO" id="GO:1990023">
    <property type="term" value="C:mitotic spindle midzone"/>
    <property type="evidence" value="ECO:0007669"/>
    <property type="project" value="TreeGrafter"/>
</dbReference>
<feature type="compositionally biased region" description="Polar residues" evidence="1">
    <location>
        <begin position="846"/>
        <end position="864"/>
    </location>
</feature>
<dbReference type="Proteomes" id="UP000515165">
    <property type="component" value="Chromosome 15"/>
</dbReference>
<dbReference type="InterPro" id="IPR026679">
    <property type="entry name" value="MAP10_C-term"/>
</dbReference>
<dbReference type="GO" id="GO:0032467">
    <property type="term" value="P:positive regulation of cytokinesis"/>
    <property type="evidence" value="ECO:0007669"/>
    <property type="project" value="TreeGrafter"/>
</dbReference>
<evidence type="ECO:0000259" key="3">
    <source>
        <dbReference type="Pfam" id="PF14925"/>
    </source>
</evidence>
<dbReference type="GO" id="GO:0051256">
    <property type="term" value="P:mitotic spindle midzone assembly"/>
    <property type="evidence" value="ECO:0007669"/>
    <property type="project" value="TreeGrafter"/>
</dbReference>